<dbReference type="InterPro" id="IPR014757">
    <property type="entry name" value="Tscrpt_reg_IclR_C"/>
</dbReference>
<evidence type="ECO:0000313" key="6">
    <source>
        <dbReference type="EMBL" id="NJQ02689.1"/>
    </source>
</evidence>
<name>A0ABX1C6V9_9ACTN</name>
<dbReference type="PROSITE" id="PS51078">
    <property type="entry name" value="ICLR_ED"/>
    <property type="match status" value="1"/>
</dbReference>
<proteinExistence type="predicted"/>
<dbReference type="PROSITE" id="PS51077">
    <property type="entry name" value="HTH_ICLR"/>
    <property type="match status" value="1"/>
</dbReference>
<reference evidence="6 7" key="1">
    <citation type="submission" date="2020-03" db="EMBL/GenBank/DDBJ databases">
        <title>WGS of actinomycetes isolated from Thailand.</title>
        <authorList>
            <person name="Thawai C."/>
        </authorList>
    </citation>
    <scope>NUCLEOTIDE SEQUENCE [LARGE SCALE GENOMIC DNA]</scope>
    <source>
        <strain evidence="6 7">PLAI 1-29</strain>
    </source>
</reference>
<dbReference type="Pfam" id="PF09339">
    <property type="entry name" value="HTH_IclR"/>
    <property type="match status" value="1"/>
</dbReference>
<evidence type="ECO:0000259" key="4">
    <source>
        <dbReference type="PROSITE" id="PS51077"/>
    </source>
</evidence>
<dbReference type="PANTHER" id="PTHR30136:SF24">
    <property type="entry name" value="HTH-TYPE TRANSCRIPTIONAL REPRESSOR ALLR"/>
    <property type="match status" value="1"/>
</dbReference>
<evidence type="ECO:0000256" key="1">
    <source>
        <dbReference type="ARBA" id="ARBA00023015"/>
    </source>
</evidence>
<dbReference type="Pfam" id="PF01614">
    <property type="entry name" value="IclR_C"/>
    <property type="match status" value="1"/>
</dbReference>
<dbReference type="InterPro" id="IPR029016">
    <property type="entry name" value="GAF-like_dom_sf"/>
</dbReference>
<keyword evidence="2" id="KW-0238">DNA-binding</keyword>
<evidence type="ECO:0000313" key="7">
    <source>
        <dbReference type="Proteomes" id="UP000695264"/>
    </source>
</evidence>
<dbReference type="InterPro" id="IPR036388">
    <property type="entry name" value="WH-like_DNA-bd_sf"/>
</dbReference>
<dbReference type="PANTHER" id="PTHR30136">
    <property type="entry name" value="HELIX-TURN-HELIX TRANSCRIPTIONAL REGULATOR, ICLR FAMILY"/>
    <property type="match status" value="1"/>
</dbReference>
<protein>
    <submittedName>
        <fullName evidence="6">IclR family transcriptional regulator</fullName>
    </submittedName>
</protein>
<feature type="domain" description="IclR-ED" evidence="5">
    <location>
        <begin position="82"/>
        <end position="261"/>
    </location>
</feature>
<sequence>MGAGAGRGAAEGRGEPRVSESVAARLLAVLGAFDSGHRVLTLTGLAHRAGLPLATAHRLAAQLTEWGALERDGGGCYQIGLRLWEVATLSPRPVGLREAALPFMEDLYEATHENVQLAVRDGTEAVYVERITGHSAVGVRTRVGGRWPLHATGVGLVLLAHSPPAVQDQVCRGRLERFTEKTVRDPRRLRAMLAEVRRADAAVSDRQITMDALSVAVPVRGPGGDVAAALSLVVPSAGARPHTLMPAVRVAARGISRRLGRAAE</sequence>
<feature type="domain" description="HTH iclR-type" evidence="4">
    <location>
        <begin position="20"/>
        <end position="81"/>
    </location>
</feature>
<dbReference type="Gene3D" id="1.10.10.10">
    <property type="entry name" value="Winged helix-like DNA-binding domain superfamily/Winged helix DNA-binding domain"/>
    <property type="match status" value="1"/>
</dbReference>
<keyword evidence="3" id="KW-0804">Transcription</keyword>
<dbReference type="InterPro" id="IPR050707">
    <property type="entry name" value="HTH_MetabolicPath_Reg"/>
</dbReference>
<dbReference type="Proteomes" id="UP000695264">
    <property type="component" value="Unassembled WGS sequence"/>
</dbReference>
<gene>
    <name evidence="6" type="ORF">HCK00_19625</name>
</gene>
<dbReference type="InterPro" id="IPR036390">
    <property type="entry name" value="WH_DNA-bd_sf"/>
</dbReference>
<comment type="caution">
    <text evidence="6">The sequence shown here is derived from an EMBL/GenBank/DDBJ whole genome shotgun (WGS) entry which is preliminary data.</text>
</comment>
<dbReference type="SUPFAM" id="SSF46785">
    <property type="entry name" value="Winged helix' DNA-binding domain"/>
    <property type="match status" value="1"/>
</dbReference>
<dbReference type="InterPro" id="IPR005471">
    <property type="entry name" value="Tscrpt_reg_IclR_N"/>
</dbReference>
<dbReference type="SUPFAM" id="SSF55781">
    <property type="entry name" value="GAF domain-like"/>
    <property type="match status" value="1"/>
</dbReference>
<evidence type="ECO:0000256" key="3">
    <source>
        <dbReference type="ARBA" id="ARBA00023163"/>
    </source>
</evidence>
<dbReference type="Gene3D" id="3.30.450.40">
    <property type="match status" value="1"/>
</dbReference>
<organism evidence="6 7">
    <name type="scientific">Streptomyces zingiberis</name>
    <dbReference type="NCBI Taxonomy" id="2053010"/>
    <lineage>
        <taxon>Bacteria</taxon>
        <taxon>Bacillati</taxon>
        <taxon>Actinomycetota</taxon>
        <taxon>Actinomycetes</taxon>
        <taxon>Kitasatosporales</taxon>
        <taxon>Streptomycetaceae</taxon>
        <taxon>Streptomyces</taxon>
    </lineage>
</organism>
<keyword evidence="1" id="KW-0805">Transcription regulation</keyword>
<accession>A0ABX1C6V9</accession>
<keyword evidence="7" id="KW-1185">Reference proteome</keyword>
<dbReference type="EMBL" id="JAATEN010000016">
    <property type="protein sequence ID" value="NJQ02689.1"/>
    <property type="molecule type" value="Genomic_DNA"/>
</dbReference>
<evidence type="ECO:0000256" key="2">
    <source>
        <dbReference type="ARBA" id="ARBA00023125"/>
    </source>
</evidence>
<dbReference type="SMART" id="SM00346">
    <property type="entry name" value="HTH_ICLR"/>
    <property type="match status" value="1"/>
</dbReference>
<evidence type="ECO:0000259" key="5">
    <source>
        <dbReference type="PROSITE" id="PS51078"/>
    </source>
</evidence>